<name>A0A423PRR6_9GAMM</name>
<dbReference type="OrthoDB" id="7626094at2"/>
<dbReference type="RefSeq" id="WP_123591341.1">
    <property type="nucleotide sequence ID" value="NZ_AYKF01000088.1"/>
</dbReference>
<protein>
    <recommendedName>
        <fullName evidence="4">DUF4852 domain-containing protein</fullName>
    </recommendedName>
</protein>
<dbReference type="Pfam" id="PF16144">
    <property type="entry name" value="DUF4852"/>
    <property type="match status" value="1"/>
</dbReference>
<dbReference type="Proteomes" id="UP000285123">
    <property type="component" value="Unassembled WGS sequence"/>
</dbReference>
<feature type="chain" id="PRO_5019014202" description="DUF4852 domain-containing protein" evidence="1">
    <location>
        <begin position="22"/>
        <end position="248"/>
    </location>
</feature>
<dbReference type="AlphaFoldDB" id="A0A423PRR6"/>
<reference evidence="2 3" key="1">
    <citation type="submission" date="2013-10" db="EMBL/GenBank/DDBJ databases">
        <title>Salinisphaera halophila YIM 95161 Genome Sequencing.</title>
        <authorList>
            <person name="Lai Q."/>
            <person name="Li C."/>
            <person name="Shao Z."/>
        </authorList>
    </citation>
    <scope>NUCLEOTIDE SEQUENCE [LARGE SCALE GENOMIC DNA]</scope>
    <source>
        <strain evidence="2 3">YIM 95161</strain>
    </source>
</reference>
<sequence>MTYRHLMAAALLCLCSAPLTAAVPSPTPNDDGTYAFEEPMFYLTWLKQQSDYDYAANKTELAKAFFWNRYTQNRNNEFSLQGVLEDAAAKVEAAVDAWPEEIVFRIRTGASFGEYDFDKQQFAFDPIEEGAYYPISLGRRLYNPNSWTSQAGYALTIADAVDIDGLPVAREDAQTMIESRTSRSGRIDRSVVIVYTIKVLSAGTTQVGYGNNTVKELKGRITSAKAYAVGDRQRVSDDTLLASWPADS</sequence>
<organism evidence="2 3">
    <name type="scientific">Salinisphaera orenii YIM 95161</name>
    <dbReference type="NCBI Taxonomy" id="1051139"/>
    <lineage>
        <taxon>Bacteria</taxon>
        <taxon>Pseudomonadati</taxon>
        <taxon>Pseudomonadota</taxon>
        <taxon>Gammaproteobacteria</taxon>
        <taxon>Salinisphaerales</taxon>
        <taxon>Salinisphaeraceae</taxon>
        <taxon>Salinisphaera</taxon>
    </lineage>
</organism>
<evidence type="ECO:0000313" key="2">
    <source>
        <dbReference type="EMBL" id="ROO28252.1"/>
    </source>
</evidence>
<keyword evidence="1" id="KW-0732">Signal</keyword>
<dbReference type="InterPro" id="IPR032325">
    <property type="entry name" value="DUF4852"/>
</dbReference>
<accession>A0A423PRR6</accession>
<proteinExistence type="predicted"/>
<gene>
    <name evidence="2" type="ORF">SAHL_10370</name>
</gene>
<dbReference type="EMBL" id="AYKF01000088">
    <property type="protein sequence ID" value="ROO28252.1"/>
    <property type="molecule type" value="Genomic_DNA"/>
</dbReference>
<feature type="signal peptide" evidence="1">
    <location>
        <begin position="1"/>
        <end position="21"/>
    </location>
</feature>
<evidence type="ECO:0008006" key="4">
    <source>
        <dbReference type="Google" id="ProtNLM"/>
    </source>
</evidence>
<evidence type="ECO:0000256" key="1">
    <source>
        <dbReference type="SAM" id="SignalP"/>
    </source>
</evidence>
<evidence type="ECO:0000313" key="3">
    <source>
        <dbReference type="Proteomes" id="UP000285123"/>
    </source>
</evidence>
<comment type="caution">
    <text evidence="2">The sequence shown here is derived from an EMBL/GenBank/DDBJ whole genome shotgun (WGS) entry which is preliminary data.</text>
</comment>